<dbReference type="Pfam" id="PF02892">
    <property type="entry name" value="zf-BED"/>
    <property type="match status" value="1"/>
</dbReference>
<dbReference type="GO" id="GO:0008270">
    <property type="term" value="F:zinc ion binding"/>
    <property type="evidence" value="ECO:0007669"/>
    <property type="project" value="UniProtKB-KW"/>
</dbReference>
<evidence type="ECO:0000313" key="12">
    <source>
        <dbReference type="EMBL" id="EZA57246.1"/>
    </source>
</evidence>
<organism evidence="12 14">
    <name type="scientific">Ooceraea biroi</name>
    <name type="common">Clonal raider ant</name>
    <name type="synonym">Cerapachys biroi</name>
    <dbReference type="NCBI Taxonomy" id="2015173"/>
    <lineage>
        <taxon>Eukaryota</taxon>
        <taxon>Metazoa</taxon>
        <taxon>Ecdysozoa</taxon>
        <taxon>Arthropoda</taxon>
        <taxon>Hexapoda</taxon>
        <taxon>Insecta</taxon>
        <taxon>Pterygota</taxon>
        <taxon>Neoptera</taxon>
        <taxon>Endopterygota</taxon>
        <taxon>Hymenoptera</taxon>
        <taxon>Apocrita</taxon>
        <taxon>Aculeata</taxon>
        <taxon>Formicoidea</taxon>
        <taxon>Formicidae</taxon>
        <taxon>Dorylinae</taxon>
        <taxon>Ooceraea</taxon>
    </lineage>
</organism>
<dbReference type="OrthoDB" id="1607513at2759"/>
<evidence type="ECO:0000256" key="7">
    <source>
        <dbReference type="ARBA" id="ARBA00023163"/>
    </source>
</evidence>
<sequence length="726" mass="81645">MENNKQLVASNSSVKLSSTPDDGKNDIQMVLAKMMEEKHTYTYKKLVVPPSMRSIYWKFFGFPATDEGDILTKVKIVCVLCKTQIAYNRNTSNLRMHLQNKHAQELLELESANPPCRQIVSQDHKERKAQKRLLKAGLSPAKYIYTTNVDGTVQIDGDIQFVTDPNITLSNIEDDITIGQPLRVMIKGGSNSNNQNVAFLMSDDNTMNQSEIDGKTLSDAVAEFIVMDLQLPEIVEGRGFQRLVATLRSPCEIPSKNKLEEEIIPRIYETFRVSVAASLSCITSELALTFEEWKSNDTESFVTISVYYLNVEEAELECKILSTVHAPSDWEEIHWSNMIDTLLLEWDLKIEKITAVVVSSSRTELIMALTNRSLTIVPCLLHTLQVCAQACFDNPDVAHILTKCRAVIGAIISHPGTYAALSMQEQLSALKENAMLLDYPGVWISTHNMLEQMVLRRSIITTILENMEGMDQELVEITNDQWKIMEDLVTVLEPFKVTTMTLSEEKIPQISLLKPLLWQLVSSHLKVQESDSETAKSFKESLSDMLCERYADGNVTLLLQIATTLDPRFKSMPYVTEEDKNIVSVPIKEMLTKLMQEDSGNISIKHEDEMPPSKKSRLSGMELLLGGLCAAKSGMPAEEKADLELVQYQSEATASLDSCPLQWWLRTSAKCPNLTKLANKYHCVPACCAPPTRIPPEMQIQYDTKRAALPPHLIDKLLFLHGNHTV</sequence>
<dbReference type="SMART" id="SM00614">
    <property type="entry name" value="ZnF_BED"/>
    <property type="match status" value="1"/>
</dbReference>
<dbReference type="AlphaFoldDB" id="A0A026WNK0"/>
<evidence type="ECO:0000313" key="15">
    <source>
        <dbReference type="Proteomes" id="UP000279307"/>
    </source>
</evidence>
<dbReference type="SUPFAM" id="SSF57667">
    <property type="entry name" value="beta-beta-alpha zinc fingers"/>
    <property type="match status" value="1"/>
</dbReference>
<feature type="domain" description="BED-type" evidence="11">
    <location>
        <begin position="51"/>
        <end position="109"/>
    </location>
</feature>
<protein>
    <submittedName>
        <fullName evidence="12">Zinc finger BED domain-containing protein</fullName>
    </submittedName>
</protein>
<dbReference type="InterPro" id="IPR003656">
    <property type="entry name" value="Znf_BED"/>
</dbReference>
<evidence type="ECO:0000256" key="1">
    <source>
        <dbReference type="ARBA" id="ARBA00004123"/>
    </source>
</evidence>
<keyword evidence="7" id="KW-0804">Transcription</keyword>
<dbReference type="Proteomes" id="UP000053097">
    <property type="component" value="Unassembled WGS sequence"/>
</dbReference>
<dbReference type="GO" id="GO:0009791">
    <property type="term" value="P:post-embryonic development"/>
    <property type="evidence" value="ECO:0007669"/>
    <property type="project" value="UniProtKB-ARBA"/>
</dbReference>
<dbReference type="GO" id="GO:0003677">
    <property type="term" value="F:DNA binding"/>
    <property type="evidence" value="ECO:0007669"/>
    <property type="project" value="UniProtKB-KW"/>
</dbReference>
<keyword evidence="3 9" id="KW-0863">Zinc-finger</keyword>
<reference evidence="13 15" key="2">
    <citation type="journal article" date="2018" name="Genome Res.">
        <title>The genomic architecture and molecular evolution of ant odorant receptors.</title>
        <authorList>
            <person name="McKenzie S.K."/>
            <person name="Kronauer D.J.C."/>
        </authorList>
    </citation>
    <scope>NUCLEOTIDE SEQUENCE [LARGE SCALE GENOMIC DNA]</scope>
    <source>
        <strain evidence="13">Clonal line C1</strain>
    </source>
</reference>
<evidence type="ECO:0000256" key="9">
    <source>
        <dbReference type="PROSITE-ProRule" id="PRU00027"/>
    </source>
</evidence>
<keyword evidence="2" id="KW-0479">Metal-binding</keyword>
<dbReference type="InterPro" id="IPR036236">
    <property type="entry name" value="Znf_C2H2_sf"/>
</dbReference>
<dbReference type="SUPFAM" id="SSF53098">
    <property type="entry name" value="Ribonuclease H-like"/>
    <property type="match status" value="1"/>
</dbReference>
<dbReference type="GO" id="GO:0046983">
    <property type="term" value="F:protein dimerization activity"/>
    <property type="evidence" value="ECO:0007669"/>
    <property type="project" value="InterPro"/>
</dbReference>
<dbReference type="InterPro" id="IPR052035">
    <property type="entry name" value="ZnF_BED_domain_contain"/>
</dbReference>
<keyword evidence="5" id="KW-0805">Transcription regulation</keyword>
<evidence type="ECO:0000256" key="8">
    <source>
        <dbReference type="ARBA" id="ARBA00023242"/>
    </source>
</evidence>
<keyword evidence="14" id="KW-1185">Reference proteome</keyword>
<gene>
    <name evidence="13" type="ORF">DMN91_002481</name>
    <name evidence="12" type="ORF">X777_02497</name>
</gene>
<feature type="region of interest" description="Disordered" evidence="10">
    <location>
        <begin position="1"/>
        <end position="21"/>
    </location>
</feature>
<keyword evidence="6" id="KW-0238">DNA-binding</keyword>
<evidence type="ECO:0000313" key="13">
    <source>
        <dbReference type="EMBL" id="RLU24392.1"/>
    </source>
</evidence>
<dbReference type="GO" id="GO:0005634">
    <property type="term" value="C:nucleus"/>
    <property type="evidence" value="ECO:0007669"/>
    <property type="project" value="UniProtKB-SubCell"/>
</dbReference>
<keyword evidence="4" id="KW-0862">Zinc</keyword>
<dbReference type="InterPro" id="IPR008906">
    <property type="entry name" value="HATC_C_dom"/>
</dbReference>
<evidence type="ECO:0000256" key="6">
    <source>
        <dbReference type="ARBA" id="ARBA00023125"/>
    </source>
</evidence>
<evidence type="ECO:0000256" key="5">
    <source>
        <dbReference type="ARBA" id="ARBA00023015"/>
    </source>
</evidence>
<dbReference type="EMBL" id="QOIP01000003">
    <property type="protein sequence ID" value="RLU24392.1"/>
    <property type="molecule type" value="Genomic_DNA"/>
</dbReference>
<name>A0A026WNK0_OOCBI</name>
<accession>A0A026WNK0</accession>
<reference evidence="12 14" key="1">
    <citation type="journal article" date="2014" name="Curr. Biol.">
        <title>The genome of the clonal raider ant Cerapachys biroi.</title>
        <authorList>
            <person name="Oxley P.R."/>
            <person name="Ji L."/>
            <person name="Fetter-Pruneda I."/>
            <person name="McKenzie S.K."/>
            <person name="Li C."/>
            <person name="Hu H."/>
            <person name="Zhang G."/>
            <person name="Kronauer D.J."/>
        </authorList>
    </citation>
    <scope>NUCLEOTIDE SEQUENCE [LARGE SCALE GENOMIC DNA]</scope>
</reference>
<dbReference type="PROSITE" id="PS50808">
    <property type="entry name" value="ZF_BED"/>
    <property type="match status" value="1"/>
</dbReference>
<proteinExistence type="predicted"/>
<dbReference type="InterPro" id="IPR012337">
    <property type="entry name" value="RNaseH-like_sf"/>
</dbReference>
<reference evidence="13" key="3">
    <citation type="submission" date="2018-07" db="EMBL/GenBank/DDBJ databases">
        <authorList>
            <person name="Mckenzie S.K."/>
            <person name="Kronauer D.J.C."/>
        </authorList>
    </citation>
    <scope>NUCLEOTIDE SEQUENCE</scope>
    <source>
        <strain evidence="13">Clonal line C1</strain>
    </source>
</reference>
<comment type="subcellular location">
    <subcellularLocation>
        <location evidence="1">Nucleus</location>
    </subcellularLocation>
</comment>
<dbReference type="PANTHER" id="PTHR46481:SF10">
    <property type="entry name" value="ZINC FINGER BED DOMAIN-CONTAINING PROTEIN 39"/>
    <property type="match status" value="1"/>
</dbReference>
<evidence type="ECO:0000313" key="14">
    <source>
        <dbReference type="Proteomes" id="UP000053097"/>
    </source>
</evidence>
<feature type="compositionally biased region" description="Polar residues" evidence="10">
    <location>
        <begin position="1"/>
        <end position="20"/>
    </location>
</feature>
<dbReference type="Pfam" id="PF05699">
    <property type="entry name" value="Dimer_Tnp_hAT"/>
    <property type="match status" value="1"/>
</dbReference>
<evidence type="ECO:0000256" key="10">
    <source>
        <dbReference type="SAM" id="MobiDB-lite"/>
    </source>
</evidence>
<evidence type="ECO:0000256" key="3">
    <source>
        <dbReference type="ARBA" id="ARBA00022771"/>
    </source>
</evidence>
<dbReference type="EMBL" id="KK107151">
    <property type="protein sequence ID" value="EZA57246.1"/>
    <property type="molecule type" value="Genomic_DNA"/>
</dbReference>
<dbReference type="STRING" id="2015173.A0A026WNK0"/>
<dbReference type="OMA" id="YEMLKFF"/>
<keyword evidence="8" id="KW-0539">Nucleus</keyword>
<evidence type="ECO:0000256" key="2">
    <source>
        <dbReference type="ARBA" id="ARBA00022723"/>
    </source>
</evidence>
<evidence type="ECO:0000256" key="4">
    <source>
        <dbReference type="ARBA" id="ARBA00022833"/>
    </source>
</evidence>
<evidence type="ECO:0000259" key="11">
    <source>
        <dbReference type="PROSITE" id="PS50808"/>
    </source>
</evidence>
<dbReference type="PANTHER" id="PTHR46481">
    <property type="entry name" value="ZINC FINGER BED DOMAIN-CONTAINING PROTEIN 4"/>
    <property type="match status" value="1"/>
</dbReference>
<dbReference type="Proteomes" id="UP000279307">
    <property type="component" value="Chromosome 3"/>
</dbReference>